<evidence type="ECO:0000259" key="4">
    <source>
        <dbReference type="SMART" id="SM00400"/>
    </source>
</evidence>
<accession>A0A6G9ATM7</accession>
<dbReference type="Proteomes" id="UP000501802">
    <property type="component" value="Chromosome"/>
</dbReference>
<evidence type="ECO:0000256" key="2">
    <source>
        <dbReference type="ARBA" id="ARBA00022771"/>
    </source>
</evidence>
<dbReference type="InterPro" id="IPR002694">
    <property type="entry name" value="Znf_CHC2"/>
</dbReference>
<gene>
    <name evidence="5" type="ORF">G8759_25125</name>
</gene>
<evidence type="ECO:0000313" key="5">
    <source>
        <dbReference type="EMBL" id="QIP15679.1"/>
    </source>
</evidence>
<dbReference type="GO" id="GO:0005737">
    <property type="term" value="C:cytoplasm"/>
    <property type="evidence" value="ECO:0007669"/>
    <property type="project" value="TreeGrafter"/>
</dbReference>
<protein>
    <recommendedName>
        <fullName evidence="4">Zinc finger CHC2-type domain-containing protein</fullName>
    </recommendedName>
</protein>
<dbReference type="SMART" id="SM00400">
    <property type="entry name" value="ZnF_CHCC"/>
    <property type="match status" value="1"/>
</dbReference>
<dbReference type="AlphaFoldDB" id="A0A6G9ATM7"/>
<keyword evidence="6" id="KW-1185">Reference proteome</keyword>
<proteinExistence type="predicted"/>
<keyword evidence="2" id="KW-0863">Zinc-finger</keyword>
<dbReference type="Gene3D" id="3.40.1360.10">
    <property type="match status" value="1"/>
</dbReference>
<keyword evidence="1" id="KW-0479">Metal-binding</keyword>
<evidence type="ECO:0000256" key="1">
    <source>
        <dbReference type="ARBA" id="ARBA00022723"/>
    </source>
</evidence>
<name>A0A6G9ATM7_9BACT</name>
<dbReference type="GO" id="GO:0003899">
    <property type="term" value="F:DNA-directed RNA polymerase activity"/>
    <property type="evidence" value="ECO:0007669"/>
    <property type="project" value="InterPro"/>
</dbReference>
<dbReference type="InterPro" id="IPR036977">
    <property type="entry name" value="DNA_primase_Znf_CHC2"/>
</dbReference>
<dbReference type="GO" id="GO:0003677">
    <property type="term" value="F:DNA binding"/>
    <property type="evidence" value="ECO:0007669"/>
    <property type="project" value="InterPro"/>
</dbReference>
<organism evidence="5 6">
    <name type="scientific">Spirosoma aureum</name>
    <dbReference type="NCBI Taxonomy" id="2692134"/>
    <lineage>
        <taxon>Bacteria</taxon>
        <taxon>Pseudomonadati</taxon>
        <taxon>Bacteroidota</taxon>
        <taxon>Cytophagia</taxon>
        <taxon>Cytophagales</taxon>
        <taxon>Cytophagaceae</taxon>
        <taxon>Spirosoma</taxon>
    </lineage>
</organism>
<dbReference type="EMBL" id="CP050063">
    <property type="protein sequence ID" value="QIP15679.1"/>
    <property type="molecule type" value="Genomic_DNA"/>
</dbReference>
<evidence type="ECO:0000313" key="6">
    <source>
        <dbReference type="Proteomes" id="UP000501802"/>
    </source>
</evidence>
<dbReference type="GO" id="GO:0008270">
    <property type="term" value="F:zinc ion binding"/>
    <property type="evidence" value="ECO:0007669"/>
    <property type="project" value="UniProtKB-KW"/>
</dbReference>
<dbReference type="GO" id="GO:0006269">
    <property type="term" value="P:DNA replication, synthesis of primer"/>
    <property type="evidence" value="ECO:0007669"/>
    <property type="project" value="TreeGrafter"/>
</dbReference>
<dbReference type="PANTHER" id="PTHR30313">
    <property type="entry name" value="DNA PRIMASE"/>
    <property type="match status" value="1"/>
</dbReference>
<feature type="domain" description="Zinc finger CHC2-type" evidence="4">
    <location>
        <begin position="43"/>
        <end position="89"/>
    </location>
</feature>
<dbReference type="SUPFAM" id="SSF57783">
    <property type="entry name" value="Zinc beta-ribbon"/>
    <property type="match status" value="1"/>
</dbReference>
<dbReference type="Pfam" id="PF01807">
    <property type="entry name" value="Zn_ribbon_DnaG"/>
    <property type="match status" value="1"/>
</dbReference>
<dbReference type="RefSeq" id="WP_167214367.1">
    <property type="nucleotide sequence ID" value="NZ_CP050063.1"/>
</dbReference>
<reference evidence="5 6" key="1">
    <citation type="submission" date="2020-03" db="EMBL/GenBank/DDBJ databases">
        <authorList>
            <person name="Kim M.K."/>
        </authorList>
    </citation>
    <scope>NUCLEOTIDE SEQUENCE [LARGE SCALE GENOMIC DNA]</scope>
    <source>
        <strain evidence="5 6">BT328</strain>
    </source>
</reference>
<dbReference type="PANTHER" id="PTHR30313:SF2">
    <property type="entry name" value="DNA PRIMASE"/>
    <property type="match status" value="1"/>
</dbReference>
<keyword evidence="3" id="KW-0862">Zinc</keyword>
<dbReference type="Gene3D" id="3.90.580.10">
    <property type="entry name" value="Zinc finger, CHC2-type domain"/>
    <property type="match status" value="1"/>
</dbReference>
<dbReference type="CDD" id="cd01029">
    <property type="entry name" value="TOPRIM_primases"/>
    <property type="match status" value="1"/>
</dbReference>
<sequence>MIELQTIEQLKQAVRITDYLYSKGFTPCNSTGKQFVYRSPLTNEKSASFFVEPELNVFSDFSSGEKGDNIRLVRLIDQVDFVTAIRTLQRLQPYESVPFSLGASKEYILQPDQQRHEITAICPLQHRALVQYLEKRAIPFAMAFNYVKEIHYRLNADGRHYFGIGFETDKGSWAVRSENFKTHIGSQSVTTLETPGSTSINLFEGFFDFLSALVYFRVKTMRNTAIILNTTTNLNKVIDRLKAAQCVYTFLDNDKGGRKALDDIKAAGCTVIDRSTLYADYNDFNERLQAL</sequence>
<evidence type="ECO:0000256" key="3">
    <source>
        <dbReference type="ARBA" id="ARBA00022833"/>
    </source>
</evidence>
<dbReference type="InterPro" id="IPR034154">
    <property type="entry name" value="TOPRIM_DnaG/twinkle"/>
</dbReference>
<dbReference type="KEGG" id="spib:G8759_25125"/>
<dbReference type="Pfam" id="PF13155">
    <property type="entry name" value="Toprim_2"/>
    <property type="match status" value="1"/>
</dbReference>
<dbReference type="InterPro" id="IPR050219">
    <property type="entry name" value="DnaG_primase"/>
</dbReference>